<name>A0AAE4NYC3_9FLAO</name>
<proteinExistence type="predicted"/>
<reference evidence="1" key="1">
    <citation type="submission" date="2023-02" db="EMBL/GenBank/DDBJ databases">
        <title>Elizabethkingia anophelis draft genomes.</title>
        <authorList>
            <person name="Nicholson A.C."/>
            <person name="Whitney A.M."/>
            <person name="Humrighouse B.W."/>
            <person name="Villarma A."/>
            <person name="Bell M."/>
            <person name="Mcquiston J."/>
        </authorList>
    </citation>
    <scope>NUCLEOTIDE SEQUENCE</scope>
    <source>
        <strain evidence="1">B4955</strain>
    </source>
</reference>
<dbReference type="Proteomes" id="UP001189000">
    <property type="component" value="Unassembled WGS sequence"/>
</dbReference>
<evidence type="ECO:0000313" key="2">
    <source>
        <dbReference type="Proteomes" id="UP001189000"/>
    </source>
</evidence>
<accession>A0AAE4NYC3</accession>
<sequence>METKNQKFQELVKKMETLKETEKGQLRGGFMAISLSHELVNNIRLDNSNTNNATGCSCAC</sequence>
<dbReference type="AlphaFoldDB" id="A0AAE4NYC3"/>
<protein>
    <submittedName>
        <fullName evidence="1">Uncharacterized protein</fullName>
    </submittedName>
</protein>
<evidence type="ECO:0000313" key="1">
    <source>
        <dbReference type="EMBL" id="MDV3662750.1"/>
    </source>
</evidence>
<comment type="caution">
    <text evidence="1">The sequence shown here is derived from an EMBL/GenBank/DDBJ whole genome shotgun (WGS) entry which is preliminary data.</text>
</comment>
<dbReference type="EMBL" id="NWGY01000001">
    <property type="protein sequence ID" value="MDV3662750.1"/>
    <property type="molecule type" value="Genomic_DNA"/>
</dbReference>
<organism evidence="1 2">
    <name type="scientific">Elizabethkingia anophelis</name>
    <dbReference type="NCBI Taxonomy" id="1117645"/>
    <lineage>
        <taxon>Bacteria</taxon>
        <taxon>Pseudomonadati</taxon>
        <taxon>Bacteroidota</taxon>
        <taxon>Flavobacteriia</taxon>
        <taxon>Flavobacteriales</taxon>
        <taxon>Weeksellaceae</taxon>
        <taxon>Elizabethkingia</taxon>
    </lineage>
</organism>
<gene>
    <name evidence="1" type="ORF">CMU51_01590</name>
</gene>